<reference evidence="3" key="1">
    <citation type="journal article" date="2015" name="PeerJ">
        <title>First genomic representation of candidate bacterial phylum KSB3 points to enhanced environmental sensing as a trigger of wastewater bulking.</title>
        <authorList>
            <person name="Sekiguchi Y."/>
            <person name="Ohashi A."/>
            <person name="Parks D.H."/>
            <person name="Yamauchi T."/>
            <person name="Tyson G.W."/>
            <person name="Hugenholtz P."/>
        </authorList>
    </citation>
    <scope>NUCLEOTIDE SEQUENCE [LARGE SCALE GENOMIC DNA]</scope>
</reference>
<keyword evidence="1" id="KW-0812">Transmembrane</keyword>
<name>A0A0S6W0A5_9BACT</name>
<dbReference type="AlphaFoldDB" id="A0A0S6W0A5"/>
<dbReference type="Pfam" id="PF03703">
    <property type="entry name" value="bPH_2"/>
    <property type="match status" value="1"/>
</dbReference>
<sequence>MTEEYTIFEGYAPFRVVHLSHSFWWLLLFGWNIGLILSWIQQFGESLRITSQRLIISRGLFSKVIEEVEFYRVNDTTLSQTFGQRLLGIGTITLLSDDATAPNLSVVMVNPETYREQIRACVKEERKRMRSRQLD</sequence>
<feature type="transmembrane region" description="Helical" evidence="1">
    <location>
        <begin position="23"/>
        <end position="40"/>
    </location>
</feature>
<keyword evidence="1" id="KW-0472">Membrane</keyword>
<dbReference type="STRING" id="1499966.U14_02296"/>
<organism evidence="3">
    <name type="scientific">Candidatus Moduliflexus flocculans</name>
    <dbReference type="NCBI Taxonomy" id="1499966"/>
    <lineage>
        <taxon>Bacteria</taxon>
        <taxon>Candidatus Moduliflexota</taxon>
        <taxon>Candidatus Moduliflexia</taxon>
        <taxon>Candidatus Moduliflexales</taxon>
        <taxon>Candidatus Moduliflexaceae</taxon>
    </lineage>
</organism>
<dbReference type="Proteomes" id="UP000030700">
    <property type="component" value="Unassembled WGS sequence"/>
</dbReference>
<evidence type="ECO:0000313" key="4">
    <source>
        <dbReference type="Proteomes" id="UP000030700"/>
    </source>
</evidence>
<dbReference type="EMBL" id="DF820456">
    <property type="protein sequence ID" value="GAK51054.1"/>
    <property type="molecule type" value="Genomic_DNA"/>
</dbReference>
<keyword evidence="1" id="KW-1133">Transmembrane helix</keyword>
<protein>
    <recommendedName>
        <fullName evidence="2">YdbS-like PH domain-containing protein</fullName>
    </recommendedName>
</protein>
<evidence type="ECO:0000313" key="3">
    <source>
        <dbReference type="EMBL" id="GAK51054.1"/>
    </source>
</evidence>
<keyword evidence="4" id="KW-1185">Reference proteome</keyword>
<feature type="domain" description="YdbS-like PH" evidence="2">
    <location>
        <begin position="47"/>
        <end position="109"/>
    </location>
</feature>
<dbReference type="HOGENOM" id="CLU_139778_0_0_0"/>
<accession>A0A0S6W0A5</accession>
<dbReference type="InterPro" id="IPR005182">
    <property type="entry name" value="YdbS-like_PH"/>
</dbReference>
<evidence type="ECO:0000256" key="1">
    <source>
        <dbReference type="SAM" id="Phobius"/>
    </source>
</evidence>
<evidence type="ECO:0000259" key="2">
    <source>
        <dbReference type="Pfam" id="PF03703"/>
    </source>
</evidence>
<proteinExistence type="predicted"/>
<gene>
    <name evidence="3" type="ORF">U14_02296</name>
</gene>